<dbReference type="PANTHER" id="PTHR37042">
    <property type="entry name" value="OUTER MEMBRANE PROTEIN RV1973"/>
    <property type="match status" value="1"/>
</dbReference>
<comment type="caution">
    <text evidence="4">The sequence shown here is derived from an EMBL/GenBank/DDBJ whole genome shotgun (WGS) entry which is preliminary data.</text>
</comment>
<feature type="transmembrane region" description="Helical" evidence="3">
    <location>
        <begin position="20"/>
        <end position="44"/>
    </location>
</feature>
<evidence type="ECO:0000256" key="2">
    <source>
        <dbReference type="ARBA" id="ARBA00023136"/>
    </source>
</evidence>
<proteinExistence type="predicted"/>
<gene>
    <name evidence="4" type="ORF">E9934_03390</name>
</gene>
<evidence type="ECO:0000313" key="4">
    <source>
        <dbReference type="EMBL" id="THV18663.1"/>
    </source>
</evidence>
<organism evidence="4 5">
    <name type="scientific">Nocardioides caeni</name>
    <dbReference type="NCBI Taxonomy" id="574700"/>
    <lineage>
        <taxon>Bacteria</taxon>
        <taxon>Bacillati</taxon>
        <taxon>Actinomycetota</taxon>
        <taxon>Actinomycetes</taxon>
        <taxon>Propionibacteriales</taxon>
        <taxon>Nocardioidaceae</taxon>
        <taxon>Nocardioides</taxon>
    </lineage>
</organism>
<reference evidence="4 5" key="1">
    <citation type="journal article" date="2009" name="Int. J. Syst. Evol. Microbiol.">
        <title>Nocardioides caeni sp. nov., isolated from wastewater.</title>
        <authorList>
            <person name="Yoon J.H."/>
            <person name="Kang S.J."/>
            <person name="Park S."/>
            <person name="Kim W."/>
            <person name="Oh T.K."/>
        </authorList>
    </citation>
    <scope>NUCLEOTIDE SEQUENCE [LARGE SCALE GENOMIC DNA]</scope>
    <source>
        <strain evidence="4 5">DSM 23134</strain>
    </source>
</reference>
<dbReference type="EMBL" id="STGW01000001">
    <property type="protein sequence ID" value="THV18663.1"/>
    <property type="molecule type" value="Genomic_DNA"/>
</dbReference>
<dbReference type="RefSeq" id="WP_136561376.1">
    <property type="nucleotide sequence ID" value="NZ_BAABLS010000002.1"/>
</dbReference>
<dbReference type="PANTHER" id="PTHR37042:SF4">
    <property type="entry name" value="OUTER MEMBRANE PROTEIN RV1973"/>
    <property type="match status" value="1"/>
</dbReference>
<dbReference type="Proteomes" id="UP000307087">
    <property type="component" value="Unassembled WGS sequence"/>
</dbReference>
<dbReference type="GO" id="GO:0016020">
    <property type="term" value="C:membrane"/>
    <property type="evidence" value="ECO:0007669"/>
    <property type="project" value="UniProtKB-SubCell"/>
</dbReference>
<keyword evidence="5" id="KW-1185">Reference proteome</keyword>
<evidence type="ECO:0000313" key="5">
    <source>
        <dbReference type="Proteomes" id="UP000307087"/>
    </source>
</evidence>
<keyword evidence="2 3" id="KW-0472">Membrane</keyword>
<keyword evidence="3" id="KW-1133">Transmembrane helix</keyword>
<keyword evidence="3" id="KW-0812">Transmembrane</keyword>
<name>A0A4S8NP06_9ACTN</name>
<comment type="subcellular location">
    <subcellularLocation>
        <location evidence="1">Membrane</location>
    </subcellularLocation>
</comment>
<dbReference type="OrthoDB" id="5188486at2"/>
<evidence type="ECO:0000256" key="3">
    <source>
        <dbReference type="SAM" id="Phobius"/>
    </source>
</evidence>
<dbReference type="AlphaFoldDB" id="A0A4S8NP06"/>
<evidence type="ECO:0008006" key="6">
    <source>
        <dbReference type="Google" id="ProtNLM"/>
    </source>
</evidence>
<protein>
    <recommendedName>
        <fullName evidence="6">Mce-associated membrane protein</fullName>
    </recommendedName>
</protein>
<sequence length="205" mass="21691">MSVTVKGPNAGSPRGRGGSGTATAVIALAAALTVALGAIIWLLVDRPESSSDAPASSSAELEALREEKVAGRDALAEAKAFLATATTYSWREGEHDFAWLDKLGNAEVRSGIEEAIVGLEESIVDQRLTAQGEVVDAAARVVDPSRVEVLAFVDQLLARADDDQVSIDQMRIVVTMQRTDGEWLVDDLVFQSGGLGQAEDERALD</sequence>
<evidence type="ECO:0000256" key="1">
    <source>
        <dbReference type="ARBA" id="ARBA00004370"/>
    </source>
</evidence>
<accession>A0A4S8NP06</accession>